<keyword evidence="2" id="KW-0812">Transmembrane</keyword>
<gene>
    <name evidence="3" type="ORF">ABEG17_09815</name>
</gene>
<name>A0AAU7JZJ2_9MICO</name>
<feature type="transmembrane region" description="Helical" evidence="2">
    <location>
        <begin position="12"/>
        <end position="33"/>
    </location>
</feature>
<keyword evidence="2" id="KW-0472">Membrane</keyword>
<organism evidence="3">
    <name type="scientific">Pedococcus sp. KACC 23699</name>
    <dbReference type="NCBI Taxonomy" id="3149228"/>
    <lineage>
        <taxon>Bacteria</taxon>
        <taxon>Bacillati</taxon>
        <taxon>Actinomycetota</taxon>
        <taxon>Actinomycetes</taxon>
        <taxon>Micrococcales</taxon>
        <taxon>Intrasporangiaceae</taxon>
        <taxon>Pedococcus</taxon>
    </lineage>
</organism>
<feature type="region of interest" description="Disordered" evidence="1">
    <location>
        <begin position="65"/>
        <end position="101"/>
    </location>
</feature>
<keyword evidence="2" id="KW-1133">Transmembrane helix</keyword>
<dbReference type="AlphaFoldDB" id="A0AAU7JZJ2"/>
<evidence type="ECO:0000313" key="3">
    <source>
        <dbReference type="EMBL" id="XBO45605.1"/>
    </source>
</evidence>
<dbReference type="RefSeq" id="WP_406833108.1">
    <property type="nucleotide sequence ID" value="NZ_CP157483.1"/>
</dbReference>
<reference evidence="3" key="1">
    <citation type="submission" date="2024-05" db="EMBL/GenBank/DDBJ databases">
        <authorList>
            <person name="Kim S."/>
            <person name="Heo J."/>
            <person name="Choi H."/>
            <person name="Choi Y."/>
            <person name="Kwon S.-W."/>
            <person name="Kim Y."/>
        </authorList>
    </citation>
    <scope>NUCLEOTIDE SEQUENCE</scope>
    <source>
        <strain evidence="3">KACC 23699</strain>
    </source>
</reference>
<sequence>MASTTGPSRYRSSVLLGAMLFAPAAFLVLHGNLSVNQALVRFGCALLFAMVGTAVVLSSMPTPVRPGAEDHAGDGSGTAAHVTETTTSMGVPVVPVTQPAG</sequence>
<accession>A0AAU7JZJ2</accession>
<dbReference type="EMBL" id="CP157483">
    <property type="protein sequence ID" value="XBO45605.1"/>
    <property type="molecule type" value="Genomic_DNA"/>
</dbReference>
<evidence type="ECO:0000256" key="2">
    <source>
        <dbReference type="SAM" id="Phobius"/>
    </source>
</evidence>
<proteinExistence type="predicted"/>
<evidence type="ECO:0000256" key="1">
    <source>
        <dbReference type="SAM" id="MobiDB-lite"/>
    </source>
</evidence>
<protein>
    <submittedName>
        <fullName evidence="3">Uncharacterized protein</fullName>
    </submittedName>
</protein>
<feature type="transmembrane region" description="Helical" evidence="2">
    <location>
        <begin position="39"/>
        <end position="57"/>
    </location>
</feature>